<dbReference type="Proteomes" id="UP001151760">
    <property type="component" value="Unassembled WGS sequence"/>
</dbReference>
<reference evidence="1" key="1">
    <citation type="journal article" date="2022" name="Int. J. Mol. Sci.">
        <title>Draft Genome of Tanacetum Coccineum: Genomic Comparison of Closely Related Tanacetum-Family Plants.</title>
        <authorList>
            <person name="Yamashiro T."/>
            <person name="Shiraishi A."/>
            <person name="Nakayama K."/>
            <person name="Satake H."/>
        </authorList>
    </citation>
    <scope>NUCLEOTIDE SEQUENCE</scope>
</reference>
<proteinExistence type="predicted"/>
<keyword evidence="2" id="KW-1185">Reference proteome</keyword>
<reference evidence="1" key="2">
    <citation type="submission" date="2022-01" db="EMBL/GenBank/DDBJ databases">
        <authorList>
            <person name="Yamashiro T."/>
            <person name="Shiraishi A."/>
            <person name="Satake H."/>
            <person name="Nakayama K."/>
        </authorList>
    </citation>
    <scope>NUCLEOTIDE SEQUENCE</scope>
</reference>
<protein>
    <submittedName>
        <fullName evidence="1">Uncharacterized protein</fullName>
    </submittedName>
</protein>
<gene>
    <name evidence="1" type="ORF">Tco_0682636</name>
</gene>
<evidence type="ECO:0000313" key="2">
    <source>
        <dbReference type="Proteomes" id="UP001151760"/>
    </source>
</evidence>
<comment type="caution">
    <text evidence="1">The sequence shown here is derived from an EMBL/GenBank/DDBJ whole genome shotgun (WGS) entry which is preliminary data.</text>
</comment>
<dbReference type="EMBL" id="BQNB010009763">
    <property type="protein sequence ID" value="GJS68071.1"/>
    <property type="molecule type" value="Genomic_DNA"/>
</dbReference>
<organism evidence="1 2">
    <name type="scientific">Tanacetum coccineum</name>
    <dbReference type="NCBI Taxonomy" id="301880"/>
    <lineage>
        <taxon>Eukaryota</taxon>
        <taxon>Viridiplantae</taxon>
        <taxon>Streptophyta</taxon>
        <taxon>Embryophyta</taxon>
        <taxon>Tracheophyta</taxon>
        <taxon>Spermatophyta</taxon>
        <taxon>Magnoliopsida</taxon>
        <taxon>eudicotyledons</taxon>
        <taxon>Gunneridae</taxon>
        <taxon>Pentapetalae</taxon>
        <taxon>asterids</taxon>
        <taxon>campanulids</taxon>
        <taxon>Asterales</taxon>
        <taxon>Asteraceae</taxon>
        <taxon>Asteroideae</taxon>
        <taxon>Anthemideae</taxon>
        <taxon>Anthemidinae</taxon>
        <taxon>Tanacetum</taxon>
    </lineage>
</organism>
<accession>A0ABQ4XT98</accession>
<name>A0ABQ4XT98_9ASTR</name>
<sequence length="199" mass="21869">MVAGAIANLYGNGGGTRFECESYILVVEVYERGKELATRAWKRLTVVLPSGLGKRWFSAHVPPFSNTPGTSYSAVAHFRGVTAAVYVTRVELASVRVGEGFGQVKEDFDYVISEAETDIMRPQVHHGGSGAVAMDKGQEVDKGIYVKEYLEEPILVCSIMNSTDNVLSKYWQTTSPSMLGDDTHERPYASEVVIQLRKA</sequence>
<evidence type="ECO:0000313" key="1">
    <source>
        <dbReference type="EMBL" id="GJS68071.1"/>
    </source>
</evidence>